<feature type="region of interest" description="Disordered" evidence="1">
    <location>
        <begin position="69"/>
        <end position="95"/>
    </location>
</feature>
<organism evidence="2 3">
    <name type="scientific">Zizania palustris</name>
    <name type="common">Northern wild rice</name>
    <dbReference type="NCBI Taxonomy" id="103762"/>
    <lineage>
        <taxon>Eukaryota</taxon>
        <taxon>Viridiplantae</taxon>
        <taxon>Streptophyta</taxon>
        <taxon>Embryophyta</taxon>
        <taxon>Tracheophyta</taxon>
        <taxon>Spermatophyta</taxon>
        <taxon>Magnoliopsida</taxon>
        <taxon>Liliopsida</taxon>
        <taxon>Poales</taxon>
        <taxon>Poaceae</taxon>
        <taxon>BOP clade</taxon>
        <taxon>Oryzoideae</taxon>
        <taxon>Oryzeae</taxon>
        <taxon>Zizaniinae</taxon>
        <taxon>Zizania</taxon>
    </lineage>
</organism>
<gene>
    <name evidence="2" type="ORF">GUJ93_ZPchr0013g36924</name>
</gene>
<sequence length="116" mass="12049">MILWSPVVCRFDGGISRSRHTSLSCGGGRVSVIMRAQDASRRSLRGGPALLHFAVHADSDHITHCPCRLAGRPPRSPPTALSSPVTTGSTSSMLHAMAVPSTAPSLITTSSSSLAS</sequence>
<dbReference type="Proteomes" id="UP000729402">
    <property type="component" value="Unassembled WGS sequence"/>
</dbReference>
<reference evidence="2" key="2">
    <citation type="submission" date="2021-02" db="EMBL/GenBank/DDBJ databases">
        <authorList>
            <person name="Kimball J.A."/>
            <person name="Haas M.W."/>
            <person name="Macchietto M."/>
            <person name="Kono T."/>
            <person name="Duquette J."/>
            <person name="Shao M."/>
        </authorList>
    </citation>
    <scope>NUCLEOTIDE SEQUENCE</scope>
    <source>
        <tissue evidence="2">Fresh leaf tissue</tissue>
    </source>
</reference>
<evidence type="ECO:0000313" key="3">
    <source>
        <dbReference type="Proteomes" id="UP000729402"/>
    </source>
</evidence>
<accession>A0A8J6BY29</accession>
<comment type="caution">
    <text evidence="2">The sequence shown here is derived from an EMBL/GenBank/DDBJ whole genome shotgun (WGS) entry which is preliminary data.</text>
</comment>
<reference evidence="2" key="1">
    <citation type="journal article" date="2021" name="bioRxiv">
        <title>Whole Genome Assembly and Annotation of Northern Wild Rice, Zizania palustris L., Supports a Whole Genome Duplication in the Zizania Genus.</title>
        <authorList>
            <person name="Haas M."/>
            <person name="Kono T."/>
            <person name="Macchietto M."/>
            <person name="Millas R."/>
            <person name="McGilp L."/>
            <person name="Shao M."/>
            <person name="Duquette J."/>
            <person name="Hirsch C.N."/>
            <person name="Kimball J."/>
        </authorList>
    </citation>
    <scope>NUCLEOTIDE SEQUENCE</scope>
    <source>
        <tissue evidence="2">Fresh leaf tissue</tissue>
    </source>
</reference>
<keyword evidence="3" id="KW-1185">Reference proteome</keyword>
<dbReference type="AlphaFoldDB" id="A0A8J6BY29"/>
<name>A0A8J6BY29_ZIZPA</name>
<dbReference type="EMBL" id="JAAALK010000079">
    <property type="protein sequence ID" value="KAG8098789.1"/>
    <property type="molecule type" value="Genomic_DNA"/>
</dbReference>
<protein>
    <submittedName>
        <fullName evidence="2">Uncharacterized protein</fullName>
    </submittedName>
</protein>
<proteinExistence type="predicted"/>
<feature type="compositionally biased region" description="Polar residues" evidence="1">
    <location>
        <begin position="79"/>
        <end position="93"/>
    </location>
</feature>
<evidence type="ECO:0000256" key="1">
    <source>
        <dbReference type="SAM" id="MobiDB-lite"/>
    </source>
</evidence>
<evidence type="ECO:0000313" key="2">
    <source>
        <dbReference type="EMBL" id="KAG8098789.1"/>
    </source>
</evidence>